<dbReference type="EMBL" id="CP011412">
    <property type="protein sequence ID" value="AKH22309.1"/>
    <property type="molecule type" value="Genomic_DNA"/>
</dbReference>
<dbReference type="InterPro" id="IPR038695">
    <property type="entry name" value="Saro_0823-like_sf"/>
</dbReference>
<gene>
    <name evidence="1" type="ORF">AAY24_15250</name>
</gene>
<evidence type="ECO:0008006" key="3">
    <source>
        <dbReference type="Google" id="ProtNLM"/>
    </source>
</evidence>
<protein>
    <recommendedName>
        <fullName evidence="3">DUF192 domain-containing protein</fullName>
    </recommendedName>
</protein>
<evidence type="ECO:0000313" key="2">
    <source>
        <dbReference type="Proteomes" id="UP000034410"/>
    </source>
</evidence>
<dbReference type="AlphaFoldDB" id="A0A0F7K447"/>
<dbReference type="Proteomes" id="UP000034410">
    <property type="component" value="Chromosome"/>
</dbReference>
<dbReference type="PANTHER" id="PTHR37953:SF1">
    <property type="entry name" value="UPF0127 PROTEIN MJ1496"/>
    <property type="match status" value="1"/>
</dbReference>
<organism evidence="1 2">
    <name type="scientific">Sedimenticola thiotaurini</name>
    <dbReference type="NCBI Taxonomy" id="1543721"/>
    <lineage>
        <taxon>Bacteria</taxon>
        <taxon>Pseudomonadati</taxon>
        <taxon>Pseudomonadota</taxon>
        <taxon>Gammaproteobacteria</taxon>
        <taxon>Chromatiales</taxon>
        <taxon>Sedimenticolaceae</taxon>
        <taxon>Sedimenticola</taxon>
    </lineage>
</organism>
<reference evidence="1 2" key="1">
    <citation type="journal article" date="2015" name="Genome Announc.">
        <title>Complete Genome Sequence of Sedimenticola thiotaurini Strain SIP-G1, a Polyphosphate- and Polyhydroxyalkanoate-Accumulating Sulfur-Oxidizing Gammaproteobacterium Isolated from Salt Marsh Sediments.</title>
        <authorList>
            <person name="Flood B.E."/>
            <person name="Jones D.S."/>
            <person name="Bailey J.V."/>
        </authorList>
    </citation>
    <scope>NUCLEOTIDE SEQUENCE [LARGE SCALE GENOMIC DNA]</scope>
    <source>
        <strain evidence="1 2">SIP-G1</strain>
    </source>
</reference>
<accession>A0A0F7K447</accession>
<proteinExistence type="predicted"/>
<dbReference type="Pfam" id="PF02643">
    <property type="entry name" value="DUF192"/>
    <property type="match status" value="1"/>
</dbReference>
<name>A0A0F7K447_9GAMM</name>
<dbReference type="InterPro" id="IPR003795">
    <property type="entry name" value="DUF192"/>
</dbReference>
<evidence type="ECO:0000313" key="1">
    <source>
        <dbReference type="EMBL" id="AKH22309.1"/>
    </source>
</evidence>
<dbReference type="PANTHER" id="PTHR37953">
    <property type="entry name" value="UPF0127 PROTEIN MJ1496"/>
    <property type="match status" value="1"/>
</dbReference>
<dbReference type="Gene3D" id="2.60.120.1140">
    <property type="entry name" value="Protein of unknown function DUF192"/>
    <property type="match status" value="1"/>
</dbReference>
<sequence length="139" mass="15383">MLALLLVNLLAGCREVDRITVQVNGVDAQVEVAATPDSRQLGLMYRQQLGDDEGLLMIFAEPKEVSLWMLNTPLPLDVGFFDQQGVLRSVLPMQPDGGERLYHSPPGTLYALEMKQGWFERNALQPGASLRLPYAITGE</sequence>
<dbReference type="KEGG" id="seds:AAY24_15250"/>
<keyword evidence="2" id="KW-1185">Reference proteome</keyword>